<comment type="caution">
    <text evidence="3">The sequence shown here is derived from an EMBL/GenBank/DDBJ whole genome shotgun (WGS) entry which is preliminary data.</text>
</comment>
<proteinExistence type="predicted"/>
<dbReference type="OrthoDB" id="1879at2759"/>
<dbReference type="Gene3D" id="3.40.50.300">
    <property type="entry name" value="P-loop containing nucleotide triphosphate hydrolases"/>
    <property type="match status" value="1"/>
</dbReference>
<dbReference type="CDD" id="cd18808">
    <property type="entry name" value="SF1_C_Upf1"/>
    <property type="match status" value="1"/>
</dbReference>
<feature type="region of interest" description="Disordered" evidence="1">
    <location>
        <begin position="1"/>
        <end position="44"/>
    </location>
</feature>
<dbReference type="EMBL" id="BEYU01000008">
    <property type="protein sequence ID" value="GBG24736.1"/>
    <property type="molecule type" value="Genomic_DNA"/>
</dbReference>
<dbReference type="PANTHER" id="PTHR10887:SF5">
    <property type="entry name" value="RNA HELICASE AQUARIUS"/>
    <property type="match status" value="1"/>
</dbReference>
<feature type="domain" description="DNA2/NAM7 helicase-like C-terminal" evidence="2">
    <location>
        <begin position="966"/>
        <end position="1102"/>
    </location>
</feature>
<reference evidence="3 4" key="1">
    <citation type="submission" date="2017-12" db="EMBL/GenBank/DDBJ databases">
        <title>Sequencing, de novo assembly and annotation of complete genome of a new Thraustochytrid species, strain FCC1311.</title>
        <authorList>
            <person name="Sedici K."/>
            <person name="Godart F."/>
            <person name="Aiese Cigliano R."/>
            <person name="Sanseverino W."/>
            <person name="Barakat M."/>
            <person name="Ortet P."/>
            <person name="Marechal E."/>
            <person name="Cagnac O."/>
            <person name="Amato A."/>
        </authorList>
    </citation>
    <scope>NUCLEOTIDE SEQUENCE [LARGE SCALE GENOMIC DNA]</scope>
</reference>
<evidence type="ECO:0000313" key="3">
    <source>
        <dbReference type="EMBL" id="GBG24736.1"/>
    </source>
</evidence>
<dbReference type="PANTHER" id="PTHR10887">
    <property type="entry name" value="DNA2/NAM7 HELICASE FAMILY"/>
    <property type="match status" value="1"/>
</dbReference>
<dbReference type="SUPFAM" id="SSF52540">
    <property type="entry name" value="P-loop containing nucleoside triphosphate hydrolases"/>
    <property type="match status" value="1"/>
</dbReference>
<gene>
    <name evidence="3" type="ORF">FCC1311_009542</name>
</gene>
<name>A0A2R5G136_9STRA</name>
<evidence type="ECO:0000313" key="4">
    <source>
        <dbReference type="Proteomes" id="UP000241890"/>
    </source>
</evidence>
<dbReference type="InterPro" id="IPR047187">
    <property type="entry name" value="SF1_C_Upf1"/>
</dbReference>
<dbReference type="Pfam" id="PF13087">
    <property type="entry name" value="AAA_12"/>
    <property type="match status" value="1"/>
</dbReference>
<feature type="region of interest" description="Disordered" evidence="1">
    <location>
        <begin position="1208"/>
        <end position="1227"/>
    </location>
</feature>
<sequence>METDHDAAEPGHKTQASAEEASEKNGKTMEAKEEEEEEEEEDVPIADMWLRIDLGNAKNCKVLAKLDREEALLMQLWPIISKDVDGCHADIIHVSVALLWYATSGKRALLVQGMSQHAVFPDYVQRVVRQFTQLDPRASETRNVSTSYLGMFSLFFGRMDLQSVRSSLLRLSSHELWNLVDAERLARHLSEQGSALRQQWKTLNSKSIDDSEKEYIHGFWRSVFAHALIGVSLRARKEALKFITNCLMSPMLRRFLALLVEDASLVARLELQVSADDHSTHVLLEKLDQALVCATKRSEEVRRFRTARVRLLQRVLDRHFSESHANLAYLPVSKAQVAIDEEGTLAKSLNANQLAALCDYLGLSTRRVPSLHGCKPEELISPQSKAFLAKVLQVAHRPVKPFGKCTKDKGDAKAWFLLPGGSNVAFEDDLLKLENEGRARATLVREALACRLQHISEEAMIEENLVHMMEEARFALAYDLRRALELLAVREDASSPTKISFGGWARMAMPCSLLTRSSVKCSFVDTPRPIVAEWASLPVSQLSVVLCAVELDPKTKNRCRVTAIYPAQVRSVDLAGGVVSLHWICNDKQPIHSENAPQQQQYVLVRRKWANDVPRRVGLALIKQLMDSSEQKLLPDAFAHFLLGHGKALQRATDDRLRLMHYSGDAFVGDIVEDLVGPNPDKTLIVVPDEVHAVVLVQYLAKETAHPFTRLRRPDISGRIAACLQRRLELLAEVEEIATGLGVAGASHFSCETALHFYRLYVQPELKAYEASEEVPPFPFAFYFGTRDDRKNRNKREVYMIRAMFEELNSYRLLELIWDFNKRMDFVLHDHSRIVVAAVEDMLQYIHTDGPCKRLRMDRIIFLYAGRLLERDAMLMFAGLDRQRLSRMIVAGDRTGEMPRPRSSTTSLFEKLCRLGVRYERPAMPKTLNATLDERFGLADFAPALVPLDKLLDGDGAAGATERNPGFALRAQFIDVKGRERVTAHPGEVQNLEEAEWVVALFHYMLALGYPPKEIVILTPYQAQKLLIIDVLHSRARATNPPLPFPRAILSFEEHVGETVSFVLMSLVRTSTLQDDLMGDPRRSIFAASAARKGLYVVGNAKVFRNHLIFGQLIRAAPDGKLRLRFDNFFKRAAVDPRGRAPSNSITNLDEASVPAAKRQKMVAADGKVEDSADAKVPASEDFVVDGLGHLGSLVALMLWNRPHSLFMPSPKLLPPPPPPATKPKVA</sequence>
<organism evidence="3 4">
    <name type="scientific">Hondaea fermentalgiana</name>
    <dbReference type="NCBI Taxonomy" id="2315210"/>
    <lineage>
        <taxon>Eukaryota</taxon>
        <taxon>Sar</taxon>
        <taxon>Stramenopiles</taxon>
        <taxon>Bigyra</taxon>
        <taxon>Labyrinthulomycetes</taxon>
        <taxon>Thraustochytrida</taxon>
        <taxon>Thraustochytriidae</taxon>
        <taxon>Hondaea</taxon>
    </lineage>
</organism>
<feature type="compositionally biased region" description="Acidic residues" evidence="1">
    <location>
        <begin position="32"/>
        <end position="44"/>
    </location>
</feature>
<dbReference type="GO" id="GO:0071013">
    <property type="term" value="C:catalytic step 2 spliceosome"/>
    <property type="evidence" value="ECO:0007669"/>
    <property type="project" value="TreeGrafter"/>
</dbReference>
<protein>
    <submittedName>
        <fullName evidence="3">Regulator of nonsense transcripts 1</fullName>
    </submittedName>
</protein>
<dbReference type="AlphaFoldDB" id="A0A2R5G136"/>
<feature type="compositionally biased region" description="Pro residues" evidence="1">
    <location>
        <begin position="1212"/>
        <end position="1227"/>
    </location>
</feature>
<feature type="compositionally biased region" description="Basic and acidic residues" evidence="1">
    <location>
        <begin position="1"/>
        <end position="12"/>
    </location>
</feature>
<dbReference type="InterPro" id="IPR041679">
    <property type="entry name" value="DNA2/NAM7-like_C"/>
</dbReference>
<evidence type="ECO:0000259" key="2">
    <source>
        <dbReference type="Pfam" id="PF13087"/>
    </source>
</evidence>
<dbReference type="GO" id="GO:0003729">
    <property type="term" value="F:mRNA binding"/>
    <property type="evidence" value="ECO:0007669"/>
    <property type="project" value="TreeGrafter"/>
</dbReference>
<dbReference type="InterPro" id="IPR027417">
    <property type="entry name" value="P-loop_NTPase"/>
</dbReference>
<keyword evidence="4" id="KW-1185">Reference proteome</keyword>
<accession>A0A2R5G136</accession>
<feature type="compositionally biased region" description="Basic and acidic residues" evidence="1">
    <location>
        <begin position="21"/>
        <end position="31"/>
    </location>
</feature>
<evidence type="ECO:0000256" key="1">
    <source>
        <dbReference type="SAM" id="MobiDB-lite"/>
    </source>
</evidence>
<dbReference type="Proteomes" id="UP000241890">
    <property type="component" value="Unassembled WGS sequence"/>
</dbReference>
<dbReference type="InParanoid" id="A0A2R5G136"/>
<dbReference type="InterPro" id="IPR045055">
    <property type="entry name" value="DNA2/NAM7-like"/>
</dbReference>